<evidence type="ECO:0000259" key="1">
    <source>
        <dbReference type="Pfam" id="PF07944"/>
    </source>
</evidence>
<keyword evidence="4" id="KW-0378">Hydrolase</keyword>
<dbReference type="Pfam" id="PF07944">
    <property type="entry name" value="Beta-AFase-like_GH127_cat"/>
    <property type="match status" value="1"/>
</dbReference>
<dbReference type="Proteomes" id="UP000683246">
    <property type="component" value="Chromosome"/>
</dbReference>
<evidence type="ECO:0000259" key="3">
    <source>
        <dbReference type="Pfam" id="PF20737"/>
    </source>
</evidence>
<dbReference type="SUPFAM" id="SSF48208">
    <property type="entry name" value="Six-hairpin glycosidases"/>
    <property type="match status" value="1"/>
</dbReference>
<dbReference type="GO" id="GO:0016787">
    <property type="term" value="F:hydrolase activity"/>
    <property type="evidence" value="ECO:0007669"/>
    <property type="project" value="UniProtKB-KW"/>
</dbReference>
<gene>
    <name evidence="4" type="ORF">HZI73_07900</name>
</gene>
<dbReference type="AlphaFoldDB" id="A0A8J8MIT2"/>
<dbReference type="KEGG" id="vpy:HZI73_07900"/>
<feature type="domain" description="Non-reducing end beta-L-arabinofuranosidase-like GH127 catalytic" evidence="1">
    <location>
        <begin position="16"/>
        <end position="409"/>
    </location>
</feature>
<dbReference type="Pfam" id="PF20736">
    <property type="entry name" value="Glyco_hydro127M"/>
    <property type="match status" value="1"/>
</dbReference>
<proteinExistence type="predicted"/>
<dbReference type="EMBL" id="CP058649">
    <property type="protein sequence ID" value="QUI22222.1"/>
    <property type="molecule type" value="Genomic_DNA"/>
</dbReference>
<dbReference type="InterPro" id="IPR012878">
    <property type="entry name" value="Beta-AFase-like_GH127_cat"/>
</dbReference>
<dbReference type="Gene3D" id="1.50.10.20">
    <property type="match status" value="1"/>
</dbReference>
<dbReference type="PANTHER" id="PTHR43465:SF1">
    <property type="entry name" value="NON-REDUCING END BETA-L-ARABINOFURANOSIDASE"/>
    <property type="match status" value="1"/>
</dbReference>
<dbReference type="InterPro" id="IPR008928">
    <property type="entry name" value="6-hairpin_glycosidase_sf"/>
</dbReference>
<dbReference type="GO" id="GO:0005975">
    <property type="term" value="P:carbohydrate metabolic process"/>
    <property type="evidence" value="ECO:0007669"/>
    <property type="project" value="InterPro"/>
</dbReference>
<sequence>MNKQRNFQPIKTGEAKLTSGFWGNRVKDYMHIIKNLEAALLNEKNAARMLNFGIAAGEVKGEFYRNDWSDGDCYKFIEGCANQYAVTKDPDILRIMNQYIPWIEAAQEADGYICTQITLTDKARWANPNFHELYNYGHLFSCACVHYEATGDQRLLNVAKRAADYLCTVFIPLNPALGDFGFNPSQIMGLVELYRLTKEANYLKLADIFVTMRGTKLGNGDQNQNRVALRDEIKPVGHAVTAAYLYAGAADVYAHTEEEALMTALERIWDDMVDRRIYITGGVCPLYVGISERGDHVHEAFSDEFNLPHRIAYNETCANIAVAMWAKRMLALTNKATYGDWMENILYNAGISGSSLDMLRYFYANPLSHRINERIKPTFEQYSHVPNERFFTFDCWCCPPQLWRTYTGMPKWIYSLAEDGVSINLFAGSELDTKLSSGAPVKINMTSNYPWDEEVNIHIIEAPENMTLSFRIPSWCHEATCNGKPIEPGMHDVMVQSDDTLTILLPMKATLYTANPLVEQANGMVAVKRGPVVYCLEGCDIADGISMDELALSTDTEFEEEIITDLPYHMVGLKAELVRRPKGDALYHPLTKDDDKKVPVRFIPYFAWANREESDMSVWLPRA</sequence>
<organism evidence="4 5">
    <name type="scientific">Vallitalea pronyensis</name>
    <dbReference type="NCBI Taxonomy" id="1348613"/>
    <lineage>
        <taxon>Bacteria</taxon>
        <taxon>Bacillati</taxon>
        <taxon>Bacillota</taxon>
        <taxon>Clostridia</taxon>
        <taxon>Lachnospirales</taxon>
        <taxon>Vallitaleaceae</taxon>
        <taxon>Vallitalea</taxon>
    </lineage>
</organism>
<reference evidence="4" key="1">
    <citation type="submission" date="2020-07" db="EMBL/GenBank/DDBJ databases">
        <title>Vallitalea pronyensis genome.</title>
        <authorList>
            <person name="Postec A."/>
        </authorList>
    </citation>
    <scope>NUCLEOTIDE SEQUENCE</scope>
    <source>
        <strain evidence="4">FatNI3</strain>
    </source>
</reference>
<dbReference type="InterPro" id="IPR049046">
    <property type="entry name" value="Beta-AFase-like_GH127_middle"/>
</dbReference>
<evidence type="ECO:0000259" key="2">
    <source>
        <dbReference type="Pfam" id="PF20736"/>
    </source>
</evidence>
<dbReference type="InterPro" id="IPR049049">
    <property type="entry name" value="Beta-AFase-like_GH127_C"/>
</dbReference>
<protein>
    <submittedName>
        <fullName evidence="4">Glycoside hydrolase family 127 protein</fullName>
    </submittedName>
</protein>
<dbReference type="PANTHER" id="PTHR43465">
    <property type="entry name" value="DUF1680 DOMAIN PROTEIN (AFU_ORTHOLOGUE AFUA_1G08910)"/>
    <property type="match status" value="1"/>
</dbReference>
<evidence type="ECO:0000313" key="4">
    <source>
        <dbReference type="EMBL" id="QUI22222.1"/>
    </source>
</evidence>
<keyword evidence="5" id="KW-1185">Reference proteome</keyword>
<feature type="domain" description="Non-reducing end beta-L-arabinofuranosidase-like GH127 C-terminal" evidence="3">
    <location>
        <begin position="511"/>
        <end position="621"/>
    </location>
</feature>
<accession>A0A8J8MIT2</accession>
<name>A0A8J8MIT2_9FIRM</name>
<dbReference type="InterPro" id="IPR049174">
    <property type="entry name" value="Beta-AFase-like"/>
</dbReference>
<feature type="domain" description="Non-reducing end beta-L-arabinofuranosidase-like GH127 middle" evidence="2">
    <location>
        <begin position="421"/>
        <end position="486"/>
    </location>
</feature>
<dbReference type="Pfam" id="PF20737">
    <property type="entry name" value="Glyco_hydro127C"/>
    <property type="match status" value="1"/>
</dbReference>
<dbReference type="RefSeq" id="WP_212697705.1">
    <property type="nucleotide sequence ID" value="NZ_CP058649.1"/>
</dbReference>
<evidence type="ECO:0000313" key="5">
    <source>
        <dbReference type="Proteomes" id="UP000683246"/>
    </source>
</evidence>